<dbReference type="EMBL" id="BK029940">
    <property type="protein sequence ID" value="DAD55634.1"/>
    <property type="molecule type" value="Genomic_DNA"/>
</dbReference>
<sequence length="39" mass="4539">MRTSKNTFIGLSYIISTYQRSNLLICRQFSIKSICIIII</sequence>
<proteinExistence type="predicted"/>
<protein>
    <submittedName>
        <fullName evidence="1">Uncharacterized protein</fullName>
    </submittedName>
</protein>
<name>A0A8D9UHH5_9VIRU</name>
<evidence type="ECO:0000313" key="1">
    <source>
        <dbReference type="EMBL" id="DAD55634.1"/>
    </source>
</evidence>
<accession>A0A8D9UHH5</accession>
<organism evidence="1">
    <name type="scientific">Bacteriophage sp</name>
    <dbReference type="NCBI Taxonomy" id="38018"/>
    <lineage>
        <taxon>Viruses</taxon>
    </lineage>
</organism>
<reference evidence="1" key="1">
    <citation type="journal article" date="2021" name="Proc. Natl. Acad. Sci. U.S.A.">
        <title>A Catalog of Tens of Thousands of Viruses from Human Metagenomes Reveals Hidden Associations with Chronic Diseases.</title>
        <authorList>
            <person name="Tisza M.J."/>
            <person name="Buck C.B."/>
        </authorList>
    </citation>
    <scope>NUCLEOTIDE SEQUENCE</scope>
    <source>
        <strain evidence="1">CtOZu12</strain>
    </source>
</reference>